<dbReference type="RefSeq" id="WP_170036268.1">
    <property type="nucleotide sequence ID" value="NZ_JABDTL010000002.1"/>
</dbReference>
<dbReference type="Gene3D" id="3.30.200.20">
    <property type="entry name" value="Phosphorylase Kinase, domain 1"/>
    <property type="match status" value="1"/>
</dbReference>
<dbReference type="InterPro" id="IPR017441">
    <property type="entry name" value="Protein_kinase_ATP_BS"/>
</dbReference>
<keyword evidence="1" id="KW-0808">Transferase</keyword>
<evidence type="ECO:0000256" key="4">
    <source>
        <dbReference type="ARBA" id="ARBA00022840"/>
    </source>
</evidence>
<name>A0A841GVF2_9BACT</name>
<dbReference type="InterPro" id="IPR000719">
    <property type="entry name" value="Prot_kinase_dom"/>
</dbReference>
<dbReference type="SMART" id="SM00220">
    <property type="entry name" value="S_TKc"/>
    <property type="match status" value="1"/>
</dbReference>
<comment type="caution">
    <text evidence="7">The sequence shown here is derived from an EMBL/GenBank/DDBJ whole genome shotgun (WGS) entry which is preliminary data.</text>
</comment>
<dbReference type="EMBL" id="JACHIA010000003">
    <property type="protein sequence ID" value="MBB6069668.1"/>
    <property type="molecule type" value="Genomic_DNA"/>
</dbReference>
<dbReference type="InterPro" id="IPR008271">
    <property type="entry name" value="Ser/Thr_kinase_AS"/>
</dbReference>
<dbReference type="PROSITE" id="PS50011">
    <property type="entry name" value="PROTEIN_KINASE_DOM"/>
    <property type="match status" value="1"/>
</dbReference>
<evidence type="ECO:0000313" key="7">
    <source>
        <dbReference type="EMBL" id="MBB6069668.1"/>
    </source>
</evidence>
<accession>A0A841GVF2</accession>
<keyword evidence="3 7" id="KW-0418">Kinase</keyword>
<proteinExistence type="predicted"/>
<reference evidence="7 8" key="1">
    <citation type="submission" date="2020-08" db="EMBL/GenBank/DDBJ databases">
        <title>Genomic Encyclopedia of Type Strains, Phase IV (KMG-IV): sequencing the most valuable type-strain genomes for metagenomic binning, comparative biology and taxonomic classification.</title>
        <authorList>
            <person name="Goeker M."/>
        </authorList>
    </citation>
    <scope>NUCLEOTIDE SEQUENCE [LARGE SCALE GENOMIC DNA]</scope>
    <source>
        <strain evidence="7 8">DSM 29007</strain>
    </source>
</reference>
<dbReference type="Proteomes" id="UP000582837">
    <property type="component" value="Unassembled WGS sequence"/>
</dbReference>
<dbReference type="Gene3D" id="1.10.510.10">
    <property type="entry name" value="Transferase(Phosphotransferase) domain 1"/>
    <property type="match status" value="1"/>
</dbReference>
<feature type="binding site" evidence="5">
    <location>
        <position position="50"/>
    </location>
    <ligand>
        <name>ATP</name>
        <dbReference type="ChEBI" id="CHEBI:30616"/>
    </ligand>
</feature>
<dbReference type="GO" id="GO:0004674">
    <property type="term" value="F:protein serine/threonine kinase activity"/>
    <property type="evidence" value="ECO:0007669"/>
    <property type="project" value="UniProtKB-KW"/>
</dbReference>
<dbReference type="CDD" id="cd14014">
    <property type="entry name" value="STKc_PknB_like"/>
    <property type="match status" value="1"/>
</dbReference>
<dbReference type="AlphaFoldDB" id="A0A841GVF2"/>
<gene>
    <name evidence="7" type="ORF">HNQ61_001285</name>
</gene>
<organism evidence="7 8">
    <name type="scientific">Longimicrobium terrae</name>
    <dbReference type="NCBI Taxonomy" id="1639882"/>
    <lineage>
        <taxon>Bacteria</taxon>
        <taxon>Pseudomonadati</taxon>
        <taxon>Gemmatimonadota</taxon>
        <taxon>Longimicrobiia</taxon>
        <taxon>Longimicrobiales</taxon>
        <taxon>Longimicrobiaceae</taxon>
        <taxon>Longimicrobium</taxon>
    </lineage>
</organism>
<keyword evidence="4 5" id="KW-0067">ATP-binding</keyword>
<evidence type="ECO:0000256" key="3">
    <source>
        <dbReference type="ARBA" id="ARBA00022777"/>
    </source>
</evidence>
<protein>
    <submittedName>
        <fullName evidence="7">Serine/threonine protein kinase</fullName>
    </submittedName>
</protein>
<evidence type="ECO:0000256" key="1">
    <source>
        <dbReference type="ARBA" id="ARBA00022679"/>
    </source>
</evidence>
<dbReference type="PROSITE" id="PS00107">
    <property type="entry name" value="PROTEIN_KINASE_ATP"/>
    <property type="match status" value="1"/>
</dbReference>
<feature type="domain" description="Protein kinase" evidence="6">
    <location>
        <begin position="21"/>
        <end position="297"/>
    </location>
</feature>
<evidence type="ECO:0000256" key="5">
    <source>
        <dbReference type="PROSITE-ProRule" id="PRU10141"/>
    </source>
</evidence>
<evidence type="ECO:0000256" key="2">
    <source>
        <dbReference type="ARBA" id="ARBA00022741"/>
    </source>
</evidence>
<sequence length="674" mass="71747">MSIIIPPTFELLAGRRLDGRYRVESLVGSGGMGAVFRAWDERLGRTVAVKVLTLQHADPAREAEFRAMFHAEARAAASLRHANVVTAHDFGSDRDLGMDYLVMELLPGQDLGVRLAQAAGPLPTAEVLEILREAGMGIAAGHRAGIIHRDVKPRNIFLVADPDGGWEVKLLDFGIAQAAGAAAAAAATSDATLVHAPGPHTPRYAAPEQIRGGSVTPASDVFALGLTALEMLSGRHPAQVHAATDPAAAARALYELRAVHPHLPRGVDAVLTRAVHPEPGRRFGNAGELVAALHPLLDVVGGTIHLRRSTPAHADPYIAVSAEPAYAPTDPAPAAIHPSTPAPPASPPIAPAPFVAVPFSASSVAASAPVIPPVAPVPVSAPPAVPAPEPAAAPEPARGKGTGWMLWTAVRLAVVMGVLLAWPSVQKRLSMAGTGQAISALLTPETPWTDDAEAEYRRVNTHGYIPGDTLGFVVLASGGTAESMSGRVEQIRAAGVRAGVGTRAVYPQVGGEDVLLLAGPYTVAEWEDREDEVRPFRGRWGEDSRPLRLVLRRGAFADRPRTMPASRVARAEYERLVKLGRSESTVLPVRVAGEFADTSLAAARARLRAVRAEGLRGGLGDRVVYPQLDSGRVFVVIGPYRTDEMRAQERRIRRLERRTGERFRPRTLWMRDPQ</sequence>
<evidence type="ECO:0000259" key="6">
    <source>
        <dbReference type="PROSITE" id="PS50011"/>
    </source>
</evidence>
<dbReference type="PANTHER" id="PTHR43289:SF34">
    <property type="entry name" value="SERINE_THREONINE-PROTEIN KINASE YBDM-RELATED"/>
    <property type="match status" value="1"/>
</dbReference>
<keyword evidence="7" id="KW-0723">Serine/threonine-protein kinase</keyword>
<dbReference type="InterPro" id="IPR011009">
    <property type="entry name" value="Kinase-like_dom_sf"/>
</dbReference>
<dbReference type="PROSITE" id="PS00108">
    <property type="entry name" value="PROTEIN_KINASE_ST"/>
    <property type="match status" value="1"/>
</dbReference>
<evidence type="ECO:0000313" key="8">
    <source>
        <dbReference type="Proteomes" id="UP000582837"/>
    </source>
</evidence>
<keyword evidence="8" id="KW-1185">Reference proteome</keyword>
<dbReference type="PANTHER" id="PTHR43289">
    <property type="entry name" value="MITOGEN-ACTIVATED PROTEIN KINASE KINASE KINASE 20-RELATED"/>
    <property type="match status" value="1"/>
</dbReference>
<dbReference type="SUPFAM" id="SSF56112">
    <property type="entry name" value="Protein kinase-like (PK-like)"/>
    <property type="match status" value="1"/>
</dbReference>
<keyword evidence="2 5" id="KW-0547">Nucleotide-binding</keyword>
<dbReference type="Pfam" id="PF00069">
    <property type="entry name" value="Pkinase"/>
    <property type="match status" value="1"/>
</dbReference>
<dbReference type="GO" id="GO:0005524">
    <property type="term" value="F:ATP binding"/>
    <property type="evidence" value="ECO:0007669"/>
    <property type="project" value="UniProtKB-UniRule"/>
</dbReference>